<keyword evidence="2 7" id="KW-0853">WD repeat</keyword>
<evidence type="ECO:0000256" key="5">
    <source>
        <dbReference type="ARBA" id="ARBA00023242"/>
    </source>
</evidence>
<evidence type="ECO:0000256" key="4">
    <source>
        <dbReference type="ARBA" id="ARBA00022737"/>
    </source>
</evidence>
<dbReference type="Gene3D" id="2.130.10.10">
    <property type="entry name" value="YVTN repeat-like/Quinoprotein amine dehydrogenase"/>
    <property type="match status" value="2"/>
</dbReference>
<dbReference type="SMART" id="SM00320">
    <property type="entry name" value="WD40"/>
    <property type="match status" value="5"/>
</dbReference>
<dbReference type="CDD" id="cd00200">
    <property type="entry name" value="WD40"/>
    <property type="match status" value="1"/>
</dbReference>
<accession>A0A6A4V4M9</accession>
<feature type="domain" description="Cleavage stimulation factor subunit 1 dimerisation" evidence="8">
    <location>
        <begin position="42"/>
        <end position="96"/>
    </location>
</feature>
<evidence type="ECO:0000313" key="10">
    <source>
        <dbReference type="Proteomes" id="UP000440578"/>
    </source>
</evidence>
<gene>
    <name evidence="9" type="primary">Cstf1</name>
    <name evidence="9" type="ORF">FJT64_012906</name>
</gene>
<evidence type="ECO:0000256" key="3">
    <source>
        <dbReference type="ARBA" id="ARBA00022664"/>
    </source>
</evidence>
<evidence type="ECO:0000259" key="8">
    <source>
        <dbReference type="Pfam" id="PF16699"/>
    </source>
</evidence>
<dbReference type="InterPro" id="IPR015943">
    <property type="entry name" value="WD40/YVTN_repeat-like_dom_sf"/>
</dbReference>
<keyword evidence="10" id="KW-1185">Reference proteome</keyword>
<dbReference type="GO" id="GO:0031124">
    <property type="term" value="P:mRNA 3'-end processing"/>
    <property type="evidence" value="ECO:0007669"/>
    <property type="project" value="InterPro"/>
</dbReference>
<name>A0A6A4V4M9_AMPAM</name>
<comment type="caution">
    <text evidence="9">The sequence shown here is derived from an EMBL/GenBank/DDBJ whole genome shotgun (WGS) entry which is preliminary data.</text>
</comment>
<dbReference type="InterPro" id="IPR019775">
    <property type="entry name" value="WD40_repeat_CS"/>
</dbReference>
<dbReference type="GO" id="GO:0003723">
    <property type="term" value="F:RNA binding"/>
    <property type="evidence" value="ECO:0007669"/>
    <property type="project" value="TreeGrafter"/>
</dbReference>
<dbReference type="EMBL" id="VIIS01002083">
    <property type="protein sequence ID" value="KAF0288703.1"/>
    <property type="molecule type" value="Genomic_DNA"/>
</dbReference>
<dbReference type="GO" id="GO:0005848">
    <property type="term" value="C:mRNA cleavage stimulating factor complex"/>
    <property type="evidence" value="ECO:0007669"/>
    <property type="project" value="InterPro"/>
</dbReference>
<dbReference type="InterPro" id="IPR038184">
    <property type="entry name" value="CSTF1_dimer_sf"/>
</dbReference>
<evidence type="ECO:0000256" key="1">
    <source>
        <dbReference type="ARBA" id="ARBA00004123"/>
    </source>
</evidence>
<dbReference type="Pfam" id="PF16699">
    <property type="entry name" value="CSTF1_dimer"/>
    <property type="match status" value="1"/>
</dbReference>
<dbReference type="PROSITE" id="PS50082">
    <property type="entry name" value="WD_REPEATS_2"/>
    <property type="match status" value="3"/>
</dbReference>
<dbReference type="InterPro" id="IPR020472">
    <property type="entry name" value="WD40_PAC1"/>
</dbReference>
<dbReference type="InterPro" id="IPR044633">
    <property type="entry name" value="CstF1-like"/>
</dbReference>
<dbReference type="PROSITE" id="PS00678">
    <property type="entry name" value="WD_REPEATS_1"/>
    <property type="match status" value="1"/>
</dbReference>
<reference evidence="9 10" key="1">
    <citation type="submission" date="2019-07" db="EMBL/GenBank/DDBJ databases">
        <title>Draft genome assembly of a fouling barnacle, Amphibalanus amphitrite (Darwin, 1854): The first reference genome for Thecostraca.</title>
        <authorList>
            <person name="Kim W."/>
        </authorList>
    </citation>
    <scope>NUCLEOTIDE SEQUENCE [LARGE SCALE GENOMIC DNA]</scope>
    <source>
        <strain evidence="9">SNU_AA5</strain>
        <tissue evidence="9">Soma without cirri and trophi</tissue>
    </source>
</reference>
<dbReference type="FunFam" id="1.20.960.50:FF:000001">
    <property type="entry name" value="Cleavage stimulation factor subunit 1"/>
    <property type="match status" value="1"/>
</dbReference>
<organism evidence="9 10">
    <name type="scientific">Amphibalanus amphitrite</name>
    <name type="common">Striped barnacle</name>
    <name type="synonym">Balanus amphitrite</name>
    <dbReference type="NCBI Taxonomy" id="1232801"/>
    <lineage>
        <taxon>Eukaryota</taxon>
        <taxon>Metazoa</taxon>
        <taxon>Ecdysozoa</taxon>
        <taxon>Arthropoda</taxon>
        <taxon>Crustacea</taxon>
        <taxon>Multicrustacea</taxon>
        <taxon>Cirripedia</taxon>
        <taxon>Thoracica</taxon>
        <taxon>Thoracicalcarea</taxon>
        <taxon>Balanomorpha</taxon>
        <taxon>Balanoidea</taxon>
        <taxon>Balanidae</taxon>
        <taxon>Amphibalaninae</taxon>
        <taxon>Amphibalanus</taxon>
    </lineage>
</organism>
<feature type="repeat" description="WD" evidence="7">
    <location>
        <begin position="301"/>
        <end position="342"/>
    </location>
</feature>
<evidence type="ECO:0000313" key="9">
    <source>
        <dbReference type="EMBL" id="KAF0288703.1"/>
    </source>
</evidence>
<proteinExistence type="predicted"/>
<feature type="repeat" description="WD" evidence="7">
    <location>
        <begin position="212"/>
        <end position="253"/>
    </location>
</feature>
<dbReference type="InterPro" id="IPR001680">
    <property type="entry name" value="WD40_rpt"/>
</dbReference>
<dbReference type="InterPro" id="IPR032028">
    <property type="entry name" value="CSTF1_dimer"/>
</dbReference>
<dbReference type="AlphaFoldDB" id="A0A6A4V4M9"/>
<dbReference type="Gene3D" id="1.20.960.50">
    <property type="entry name" value="Cleavage stimulation factor subunit 1, dimerisation domain"/>
    <property type="match status" value="1"/>
</dbReference>
<dbReference type="Pfam" id="PF00400">
    <property type="entry name" value="WD40"/>
    <property type="match status" value="5"/>
</dbReference>
<evidence type="ECO:0000256" key="2">
    <source>
        <dbReference type="ARBA" id="ARBA00022574"/>
    </source>
</evidence>
<evidence type="ECO:0000256" key="6">
    <source>
        <dbReference type="ARBA" id="ARBA00029851"/>
    </source>
</evidence>
<keyword evidence="3" id="KW-0507">mRNA processing</keyword>
<protein>
    <recommendedName>
        <fullName evidence="6">Cleavage stimulation factor 50 kDa subunit</fullName>
    </recommendedName>
</protein>
<dbReference type="InterPro" id="IPR036322">
    <property type="entry name" value="WD40_repeat_dom_sf"/>
</dbReference>
<sequence>MQRTHVRPKTEIRFGKFHSALAGLSRITPDMADAEKVDLNSLVKVREALYRLIISQLYYDGQQTLASSMHQTIKPDPACPPSDRLFRLVLLGLQKEKEASEDRVKTEDTFTSGLDLEFRVGHADGGTGAGRLRDVLRDLAQGRLPLRLLLAGRTADRHWQRRCQHQAALLGRSSRPQMIDLIIDVDRMLAKKPHEPDMIDASSGHHPVIKTLYDHVDEVTWLEFHPRLPLLASGSRDTNIKIFEYSKSSVKKATTVISDAIPVRCFSFHPSGDYMAVGTDHTAVRVYDIATAQCYVNPFNKEHHTNRVTSTQWSPDARVYVTGSNDGSIKLWDGVSSRCVNTFPKAHDGAGISSVVFSKNGKYVLSSGKDSMVKLWELSTSRCLIAYTGAGIIGKQQHRSRAIFNHTEDFVMLPDEATKSLCSWDARNASRKQLMSLCHNSPVRHIIHSPVTSAFMSCSDDFRARFWVRRAATH</sequence>
<dbReference type="SUPFAM" id="SSF50978">
    <property type="entry name" value="WD40 repeat-like"/>
    <property type="match status" value="1"/>
</dbReference>
<dbReference type="PANTHER" id="PTHR44133:SF2">
    <property type="entry name" value="CLEAVAGE STIMULATION FACTOR SUBUNIT 1"/>
    <property type="match status" value="1"/>
</dbReference>
<dbReference type="PRINTS" id="PR00320">
    <property type="entry name" value="GPROTEINBRPT"/>
</dbReference>
<dbReference type="Proteomes" id="UP000440578">
    <property type="component" value="Unassembled WGS sequence"/>
</dbReference>
<dbReference type="FunFam" id="2.130.10.10:FF:000089">
    <property type="entry name" value="Cleavage stimulation factor subunit 1"/>
    <property type="match status" value="1"/>
</dbReference>
<comment type="subcellular location">
    <subcellularLocation>
        <location evidence="1">Nucleus</location>
    </subcellularLocation>
</comment>
<keyword evidence="5" id="KW-0539">Nucleus</keyword>
<feature type="repeat" description="WD" evidence="7">
    <location>
        <begin position="352"/>
        <end position="386"/>
    </location>
</feature>
<dbReference type="PANTHER" id="PTHR44133">
    <property type="entry name" value="CLEAVAGE STIMULATION FACTOR SUBUNIT 1"/>
    <property type="match status" value="1"/>
</dbReference>
<dbReference type="OrthoDB" id="14421at2759"/>
<dbReference type="PROSITE" id="PS50294">
    <property type="entry name" value="WD_REPEATS_REGION"/>
    <property type="match status" value="2"/>
</dbReference>
<evidence type="ECO:0000256" key="7">
    <source>
        <dbReference type="PROSITE-ProRule" id="PRU00221"/>
    </source>
</evidence>
<keyword evidence="4" id="KW-0677">Repeat</keyword>